<organism evidence="1 2">
    <name type="scientific">Symbiodinium pilosum</name>
    <name type="common">Dinoflagellate</name>
    <dbReference type="NCBI Taxonomy" id="2952"/>
    <lineage>
        <taxon>Eukaryota</taxon>
        <taxon>Sar</taxon>
        <taxon>Alveolata</taxon>
        <taxon>Dinophyceae</taxon>
        <taxon>Suessiales</taxon>
        <taxon>Symbiodiniaceae</taxon>
        <taxon>Symbiodinium</taxon>
    </lineage>
</organism>
<reference evidence="1" key="1">
    <citation type="submission" date="2021-02" db="EMBL/GenBank/DDBJ databases">
        <authorList>
            <person name="Dougan E. K."/>
            <person name="Rhodes N."/>
            <person name="Thang M."/>
            <person name="Chan C."/>
        </authorList>
    </citation>
    <scope>NUCLEOTIDE SEQUENCE</scope>
</reference>
<proteinExistence type="predicted"/>
<protein>
    <recommendedName>
        <fullName evidence="3">Alpha-1,2-fucosyltransferase</fullName>
    </recommendedName>
</protein>
<evidence type="ECO:0008006" key="3">
    <source>
        <dbReference type="Google" id="ProtNLM"/>
    </source>
</evidence>
<name>A0A812Q246_SYMPI</name>
<evidence type="ECO:0000313" key="1">
    <source>
        <dbReference type="EMBL" id="CAE7367932.1"/>
    </source>
</evidence>
<gene>
    <name evidence="1" type="ORF">SPIL2461_LOCUS8909</name>
</gene>
<keyword evidence="2" id="KW-1185">Reference proteome</keyword>
<dbReference type="AlphaFoldDB" id="A0A812Q246"/>
<evidence type="ECO:0000313" key="2">
    <source>
        <dbReference type="Proteomes" id="UP000649617"/>
    </source>
</evidence>
<comment type="caution">
    <text evidence="1">The sequence shown here is derived from an EMBL/GenBank/DDBJ whole genome shotgun (WGS) entry which is preliminary data.</text>
</comment>
<dbReference type="EMBL" id="CAJNIZ010014936">
    <property type="protein sequence ID" value="CAE7367932.1"/>
    <property type="molecule type" value="Genomic_DNA"/>
</dbReference>
<accession>A0A812Q246</accession>
<dbReference type="OrthoDB" id="204303at2759"/>
<feature type="non-terminal residue" evidence="1">
    <location>
        <position position="108"/>
    </location>
</feature>
<dbReference type="Proteomes" id="UP000649617">
    <property type="component" value="Unassembled WGS sequence"/>
</dbReference>
<sequence>AEAHQRAVPNGKLWVVADPSMREHPTFLRLVEELGAEVFKGMDQVPSAAWLGDFVWLRSATQIAISPSTFAWWAAFLSEATTVYVPLLPGQVPMPWCPLFPEILRLLE</sequence>